<comment type="similarity">
    <text evidence="3 12">Belongs to the binding-protein-dependent transport system permease family. CysTW subfamily.</text>
</comment>
<protein>
    <recommendedName>
        <fullName evidence="12">Molybdenum transport system permease</fullName>
    </recommendedName>
</protein>
<dbReference type="InterPro" id="IPR011867">
    <property type="entry name" value="ModB_ABC"/>
</dbReference>
<name>U5T4H7_9GAMM</name>
<keyword evidence="4 11" id="KW-0813">Transport</keyword>
<dbReference type="OrthoDB" id="9795403at2"/>
<feature type="transmembrane region" description="Helical" evidence="11">
    <location>
        <begin position="44"/>
        <end position="63"/>
    </location>
</feature>
<sequence length="223" mass="23629">MNLTPVWISLQLASVTVAVLLVLGTPLAWWLAMGQSRWRMPVDAIVALPLVLPPTVLGFYMLILLGPKGPVGGPWFAVTGETLTFSFTGLVITSVLYSLPFVVQPLRDAFSAIGQRPLETAAMLGASPLDAFRTVACPLARRGFVTAAVLGFAHTLGEFGAILMVGGSIPGETRAVAIAIYEHVEMLEYGAAHALSAGLLVFSFIALLAIYTLNGRHRIGVSV</sequence>
<evidence type="ECO:0000313" key="15">
    <source>
        <dbReference type="Proteomes" id="UP000017640"/>
    </source>
</evidence>
<dbReference type="Gene3D" id="1.10.3720.10">
    <property type="entry name" value="MetI-like"/>
    <property type="match status" value="1"/>
</dbReference>
<keyword evidence="15" id="KW-1185">Reference proteome</keyword>
<dbReference type="Proteomes" id="UP000017640">
    <property type="component" value="Chromosome"/>
</dbReference>
<dbReference type="EMBL" id="CP005990">
    <property type="protein sequence ID" value="AGY91218.1"/>
    <property type="molecule type" value="Genomic_DNA"/>
</dbReference>
<organism evidence="14 15">
    <name type="scientific">Spiribacter curvatus</name>
    <dbReference type="NCBI Taxonomy" id="1335757"/>
    <lineage>
        <taxon>Bacteria</taxon>
        <taxon>Pseudomonadati</taxon>
        <taxon>Pseudomonadota</taxon>
        <taxon>Gammaproteobacteria</taxon>
        <taxon>Chromatiales</taxon>
        <taxon>Ectothiorhodospiraceae</taxon>
        <taxon>Spiribacter</taxon>
    </lineage>
</organism>
<keyword evidence="9 11" id="KW-1133">Transmembrane helix</keyword>
<dbReference type="FunFam" id="1.10.3720.10:FF:000054">
    <property type="entry name" value="Molybdenum transport system permease"/>
    <property type="match status" value="1"/>
</dbReference>
<feature type="transmembrane region" description="Helical" evidence="11">
    <location>
        <begin position="6"/>
        <end position="32"/>
    </location>
</feature>
<accession>U5T4H7</accession>
<keyword evidence="10 11" id="KW-0472">Membrane</keyword>
<feature type="domain" description="ABC transmembrane type-1" evidence="13">
    <location>
        <begin position="6"/>
        <end position="210"/>
    </location>
</feature>
<dbReference type="NCBIfam" id="TIGR02141">
    <property type="entry name" value="modB_ABC"/>
    <property type="match status" value="1"/>
</dbReference>
<dbReference type="PROSITE" id="PS50928">
    <property type="entry name" value="ABC_TM1"/>
    <property type="match status" value="1"/>
</dbReference>
<dbReference type="PANTHER" id="PTHR30183">
    <property type="entry name" value="MOLYBDENUM TRANSPORT SYSTEM PERMEASE PROTEIN MODB"/>
    <property type="match status" value="1"/>
</dbReference>
<feature type="transmembrane region" description="Helical" evidence="11">
    <location>
        <begin position="83"/>
        <end position="103"/>
    </location>
</feature>
<dbReference type="PANTHER" id="PTHR30183:SF8">
    <property type="entry name" value="MOLYBDENUM TRANSPORT SYSTEM PERMEASE"/>
    <property type="match status" value="1"/>
</dbReference>
<keyword evidence="8 11" id="KW-0812">Transmembrane</keyword>
<evidence type="ECO:0000256" key="11">
    <source>
        <dbReference type="RuleBase" id="RU363032"/>
    </source>
</evidence>
<evidence type="ECO:0000256" key="12">
    <source>
        <dbReference type="RuleBase" id="RU365097"/>
    </source>
</evidence>
<proteinExistence type="inferred from homology"/>
<feature type="transmembrane region" description="Helical" evidence="11">
    <location>
        <begin position="143"/>
        <end position="169"/>
    </location>
</feature>
<dbReference type="AlphaFoldDB" id="U5T4H7"/>
<evidence type="ECO:0000256" key="4">
    <source>
        <dbReference type="ARBA" id="ARBA00022448"/>
    </source>
</evidence>
<evidence type="ECO:0000256" key="3">
    <source>
        <dbReference type="ARBA" id="ARBA00007069"/>
    </source>
</evidence>
<evidence type="ECO:0000256" key="8">
    <source>
        <dbReference type="ARBA" id="ARBA00022692"/>
    </source>
</evidence>
<dbReference type="PATRIC" id="fig|1335757.3.peg.191"/>
<dbReference type="InterPro" id="IPR035906">
    <property type="entry name" value="MetI-like_sf"/>
</dbReference>
<dbReference type="Pfam" id="PF00528">
    <property type="entry name" value="BPD_transp_1"/>
    <property type="match status" value="1"/>
</dbReference>
<comment type="function">
    <text evidence="1 12">Part of the binding-protein-dependent transport system for molybdenum; probably responsible for the translocation of the substrate across the membrane.</text>
</comment>
<dbReference type="GO" id="GO:0005886">
    <property type="term" value="C:plasma membrane"/>
    <property type="evidence" value="ECO:0007669"/>
    <property type="project" value="UniProtKB-SubCell"/>
</dbReference>
<reference evidence="14 15" key="1">
    <citation type="journal article" date="2013" name="BMC Genomics">
        <title>Genomes of "Spiribacter", a streamlined, successful halophilic bacterium.</title>
        <authorList>
            <person name="Lopez-Perez M."/>
            <person name="Ghai R."/>
            <person name="Leon M.J."/>
            <person name="Rodriguez-Olmos A."/>
            <person name="Copa-Patino J.L."/>
            <person name="Soliveri J."/>
            <person name="Sanchez-Porro C."/>
            <person name="Ventosa A."/>
            <person name="Rodriguez-Valera F."/>
        </authorList>
    </citation>
    <scope>NUCLEOTIDE SEQUENCE [LARGE SCALE GENOMIC DNA]</scope>
    <source>
        <strain evidence="14 15">UAH-SP71</strain>
    </source>
</reference>
<feature type="transmembrane region" description="Helical" evidence="11">
    <location>
        <begin position="189"/>
        <end position="213"/>
    </location>
</feature>
<evidence type="ECO:0000313" key="14">
    <source>
        <dbReference type="EMBL" id="AGY91218.1"/>
    </source>
</evidence>
<dbReference type="CDD" id="cd06261">
    <property type="entry name" value="TM_PBP2"/>
    <property type="match status" value="1"/>
</dbReference>
<keyword evidence="7 12" id="KW-0997">Cell inner membrane</keyword>
<evidence type="ECO:0000256" key="9">
    <source>
        <dbReference type="ARBA" id="ARBA00022989"/>
    </source>
</evidence>
<evidence type="ECO:0000259" key="13">
    <source>
        <dbReference type="PROSITE" id="PS50928"/>
    </source>
</evidence>
<evidence type="ECO:0000256" key="1">
    <source>
        <dbReference type="ARBA" id="ARBA00002949"/>
    </source>
</evidence>
<keyword evidence="5" id="KW-1003">Cell membrane</keyword>
<dbReference type="STRING" id="1335757.SPICUR_00970"/>
<gene>
    <name evidence="14" type="ORF">SPICUR_00970</name>
</gene>
<evidence type="ECO:0000256" key="6">
    <source>
        <dbReference type="ARBA" id="ARBA00022505"/>
    </source>
</evidence>
<dbReference type="RefSeq" id="WP_023365119.1">
    <property type="nucleotide sequence ID" value="NC_022664.1"/>
</dbReference>
<keyword evidence="6 12" id="KW-0500">Molybdenum</keyword>
<dbReference type="SUPFAM" id="SSF161098">
    <property type="entry name" value="MetI-like"/>
    <property type="match status" value="1"/>
</dbReference>
<dbReference type="HOGENOM" id="CLU_016047_14_3_6"/>
<evidence type="ECO:0000256" key="10">
    <source>
        <dbReference type="ARBA" id="ARBA00023136"/>
    </source>
</evidence>
<dbReference type="InterPro" id="IPR000515">
    <property type="entry name" value="MetI-like"/>
</dbReference>
<comment type="subcellular location">
    <subcellularLocation>
        <location evidence="2 12">Cell inner membrane</location>
        <topology evidence="2 12">Multi-pass membrane protein</topology>
    </subcellularLocation>
    <subcellularLocation>
        <location evidence="11">Cell membrane</location>
        <topology evidence="11">Multi-pass membrane protein</topology>
    </subcellularLocation>
</comment>
<dbReference type="GO" id="GO:0015098">
    <property type="term" value="F:molybdate ion transmembrane transporter activity"/>
    <property type="evidence" value="ECO:0007669"/>
    <property type="project" value="UniProtKB-UniRule"/>
</dbReference>
<evidence type="ECO:0000256" key="2">
    <source>
        <dbReference type="ARBA" id="ARBA00004429"/>
    </source>
</evidence>
<evidence type="ECO:0000256" key="5">
    <source>
        <dbReference type="ARBA" id="ARBA00022475"/>
    </source>
</evidence>
<dbReference type="KEGG" id="spiu:SPICUR_00970"/>
<evidence type="ECO:0000256" key="7">
    <source>
        <dbReference type="ARBA" id="ARBA00022519"/>
    </source>
</evidence>
<dbReference type="eggNOG" id="COG4149">
    <property type="taxonomic scope" value="Bacteria"/>
</dbReference>